<organism evidence="2 3">
    <name type="scientific">Mycolicibacter sinensis (strain JDM601)</name>
    <name type="common">Mycobacterium sinense</name>
    <dbReference type="NCBI Taxonomy" id="875328"/>
    <lineage>
        <taxon>Bacteria</taxon>
        <taxon>Bacillati</taxon>
        <taxon>Actinomycetota</taxon>
        <taxon>Actinomycetes</taxon>
        <taxon>Mycobacteriales</taxon>
        <taxon>Mycobacteriaceae</taxon>
        <taxon>Mycolicibacter</taxon>
    </lineage>
</organism>
<evidence type="ECO:0008006" key="4">
    <source>
        <dbReference type="Google" id="ProtNLM"/>
    </source>
</evidence>
<keyword evidence="1" id="KW-0812">Transmembrane</keyword>
<dbReference type="EMBL" id="LZIN01000038">
    <property type="protein sequence ID" value="OBG07307.1"/>
    <property type="molecule type" value="Genomic_DNA"/>
</dbReference>
<feature type="transmembrane region" description="Helical" evidence="1">
    <location>
        <begin position="58"/>
        <end position="81"/>
    </location>
</feature>
<dbReference type="AlphaFoldDB" id="A0A1A2EQC3"/>
<name>A0A1A2EQC3_MYCSD</name>
<feature type="transmembrane region" description="Helical" evidence="1">
    <location>
        <begin position="29"/>
        <end position="46"/>
    </location>
</feature>
<gene>
    <name evidence="2" type="ORF">A5771_06570</name>
</gene>
<sequence length="99" mass="11205">MSISTVLLLIWFISSKVRGKISVRRERFYLGILIIVFIADFIDDALKGLTSLIFNTSSIWVMIPMYLISYVALWVVIVIVFNKIAKRPEVAVSANIGPE</sequence>
<reference evidence="3" key="1">
    <citation type="submission" date="2016-06" db="EMBL/GenBank/DDBJ databases">
        <authorList>
            <person name="Sutton G."/>
            <person name="Brinkac L."/>
            <person name="Sanka R."/>
            <person name="Adams M."/>
            <person name="Lau E."/>
            <person name="Mehaffy C."/>
            <person name="Tameris M."/>
            <person name="Hatherill M."/>
            <person name="Hanekom W."/>
            <person name="Mahomed H."/>
            <person name="Mcshane H."/>
        </authorList>
    </citation>
    <scope>NUCLEOTIDE SEQUENCE [LARGE SCALE GENOMIC DNA]</scope>
    <source>
        <strain evidence="3">852014-51077_SCH5608930-a</strain>
    </source>
</reference>
<protein>
    <recommendedName>
        <fullName evidence="4">Transmembrane protein</fullName>
    </recommendedName>
</protein>
<keyword evidence="1" id="KW-0472">Membrane</keyword>
<evidence type="ECO:0000256" key="1">
    <source>
        <dbReference type="SAM" id="Phobius"/>
    </source>
</evidence>
<keyword evidence="1" id="KW-1133">Transmembrane helix</keyword>
<evidence type="ECO:0000313" key="2">
    <source>
        <dbReference type="EMBL" id="OBG07307.1"/>
    </source>
</evidence>
<evidence type="ECO:0000313" key="3">
    <source>
        <dbReference type="Proteomes" id="UP000093985"/>
    </source>
</evidence>
<comment type="caution">
    <text evidence="2">The sequence shown here is derived from an EMBL/GenBank/DDBJ whole genome shotgun (WGS) entry which is preliminary data.</text>
</comment>
<dbReference type="Proteomes" id="UP000093985">
    <property type="component" value="Unassembled WGS sequence"/>
</dbReference>
<accession>A0A1A2EQC3</accession>
<proteinExistence type="predicted"/>